<dbReference type="PANTHER" id="PTHR36932">
    <property type="entry name" value="CAPSULAR POLYSACCHARIDE BIOSYNTHESIS PROTEIN"/>
    <property type="match status" value="1"/>
</dbReference>
<protein>
    <submittedName>
        <fullName evidence="2">Phosphoglycerate mutase GpmB</fullName>
        <ecNumber evidence="2">5.4.2.-</ecNumber>
    </submittedName>
</protein>
<dbReference type="SUPFAM" id="SSF53254">
    <property type="entry name" value="Phosphoglycerate mutase-like"/>
    <property type="match status" value="1"/>
</dbReference>
<dbReference type="InterPro" id="IPR029033">
    <property type="entry name" value="His_PPase_superfam"/>
</dbReference>
<keyword evidence="3" id="KW-1185">Reference proteome</keyword>
<dbReference type="Gene3D" id="3.40.50.1240">
    <property type="entry name" value="Phosphoglycerate mutase-like"/>
    <property type="match status" value="1"/>
</dbReference>
<dbReference type="NCBIfam" id="NF045666">
    <property type="entry name" value="DVU1553_fam_AMP"/>
    <property type="match status" value="1"/>
</dbReference>
<dbReference type="PANTHER" id="PTHR36932:SF1">
    <property type="entry name" value="CAPSULAR POLYSACCHARIDE BIOSYNTHESIS PROTEIN"/>
    <property type="match status" value="1"/>
</dbReference>
<dbReference type="EMBL" id="CP155571">
    <property type="protein sequence ID" value="XFO71525.1"/>
    <property type="molecule type" value="Genomic_DNA"/>
</dbReference>
<reference evidence="2" key="1">
    <citation type="submission" date="2024-05" db="EMBL/GenBank/DDBJ databases">
        <title>Isolation and characterization of Sporomusa carbonis sp. nov., a carboxydotrophic hydrogenogen in the genus of Sporomusa isolated from a charcoal burning pile.</title>
        <authorList>
            <person name="Boeer T."/>
            <person name="Rosenbaum F."/>
            <person name="Eysell L."/>
            <person name="Mueller V."/>
            <person name="Daniel R."/>
            <person name="Poehlein A."/>
        </authorList>
    </citation>
    <scope>NUCLEOTIDE SEQUENCE [LARGE SCALE GENOMIC DNA]</scope>
    <source>
        <strain evidence="2">DSM 3132</strain>
    </source>
</reference>
<evidence type="ECO:0000259" key="1">
    <source>
        <dbReference type="Pfam" id="PF00501"/>
    </source>
</evidence>
<keyword evidence="2" id="KW-0413">Isomerase</keyword>
<accession>A0ABZ3IZW5</accession>
<dbReference type="SMART" id="SM00855">
    <property type="entry name" value="PGAM"/>
    <property type="match status" value="1"/>
</dbReference>
<dbReference type="Proteomes" id="UP000216052">
    <property type="component" value="Chromosome"/>
</dbReference>
<dbReference type="GO" id="GO:0016853">
    <property type="term" value="F:isomerase activity"/>
    <property type="evidence" value="ECO:0007669"/>
    <property type="project" value="UniProtKB-KW"/>
</dbReference>
<sequence>MTGKLPITPLEAWIKEKTGIIGNHMHKEHLNRYQLTKLNETIQRAKQLSSFYRKHLAATGALTGLADLTMYPFITPADVSEHALRMICGSQSEISRVVTLATSGTTGNPKRVYFTADDQELTIDFFRCGMSGLVEPGDTTLILLPYEPSGSVGDLLMRGLKRIGVAPVPYGFVREVPAAVAAMCKDQATCLVGVPVQVLAMARYWEKAENCPWRPSKVLLSTDYVPQAIVRELNRIWQCEVYEHYGMTEMGLGGGIECSAHQGYHLREADLYVEIIDPKSDRVLPDGDYGEVVFTTLTRRGMPFIRYRTGDIARILPGKCPCGSWLRRLEAVRSRKEGRVWLGKGQSLTMFELDEVLFPLAGVIDFSVEVTYDQVNQLKLVVIVLNNRILDIAEVLRAVRSLPVLKILEQAGRLLLRAAIVYSDGRLVLPPGKRKIRVSARKGVMTMSGNRQERVIYLLRHGHILSEKQERRYIGQIDIPLSAKGIEQARNLHNEFTGKAITAVFCSDLARSHATATIISAGTGKEPTVRAALREISMGEWEGKSFQEIAKAYPEAYAHRGIDMIGYRIPGAESFNECSRRVLTVFDDIVSSTTGDILIVGHAGINRLLLCHTLGMPLDNLFRIIQDYGCINMIVAEQGQYRVKLLNGKRLG</sequence>
<feature type="domain" description="AMP-dependent synthetase/ligase" evidence="1">
    <location>
        <begin position="102"/>
        <end position="294"/>
    </location>
</feature>
<name>A0ABZ3IZW5_SPOA4</name>
<dbReference type="InterPro" id="IPR042099">
    <property type="entry name" value="ANL_N_sf"/>
</dbReference>
<dbReference type="CDD" id="cd07067">
    <property type="entry name" value="HP_PGM_like"/>
    <property type="match status" value="1"/>
</dbReference>
<organism evidence="2 3">
    <name type="scientific">Sporomusa acidovorans (strain ATCC 49682 / DSM 3132 / Mol)</name>
    <dbReference type="NCBI Taxonomy" id="1123286"/>
    <lineage>
        <taxon>Bacteria</taxon>
        <taxon>Bacillati</taxon>
        <taxon>Bacillota</taxon>
        <taxon>Negativicutes</taxon>
        <taxon>Selenomonadales</taxon>
        <taxon>Sporomusaceae</taxon>
        <taxon>Sporomusa</taxon>
    </lineage>
</organism>
<gene>
    <name evidence="2" type="primary">gpmB</name>
    <name evidence="2" type="ORF">SPACI_015550</name>
</gene>
<proteinExistence type="predicted"/>
<evidence type="ECO:0000313" key="2">
    <source>
        <dbReference type="EMBL" id="XFO71525.1"/>
    </source>
</evidence>
<dbReference type="Gene3D" id="3.40.50.12780">
    <property type="entry name" value="N-terminal domain of ligase-like"/>
    <property type="match status" value="1"/>
</dbReference>
<dbReference type="InterPro" id="IPR053158">
    <property type="entry name" value="CapK_Type1_Caps_Biosynth"/>
</dbReference>
<dbReference type="SUPFAM" id="SSF56801">
    <property type="entry name" value="Acetyl-CoA synthetase-like"/>
    <property type="match status" value="1"/>
</dbReference>
<dbReference type="EC" id="5.4.2.-" evidence="2"/>
<dbReference type="Pfam" id="PF00501">
    <property type="entry name" value="AMP-binding"/>
    <property type="match status" value="1"/>
</dbReference>
<dbReference type="RefSeq" id="WP_245692993.1">
    <property type="nucleotide sequence ID" value="NZ_CP155571.1"/>
</dbReference>
<dbReference type="InterPro" id="IPR013078">
    <property type="entry name" value="His_Pase_superF_clade-1"/>
</dbReference>
<evidence type="ECO:0000313" key="3">
    <source>
        <dbReference type="Proteomes" id="UP000216052"/>
    </source>
</evidence>
<dbReference type="InterPro" id="IPR000873">
    <property type="entry name" value="AMP-dep_synth/lig_dom"/>
</dbReference>
<dbReference type="Pfam" id="PF00300">
    <property type="entry name" value="His_Phos_1"/>
    <property type="match status" value="1"/>
</dbReference>